<dbReference type="Proteomes" id="UP000031950">
    <property type="component" value="Unassembled WGS sequence"/>
</dbReference>
<dbReference type="RefSeq" id="WP_041121609.1">
    <property type="nucleotide sequence ID" value="NZ_JXRQ01000015.1"/>
</dbReference>
<dbReference type="AlphaFoldDB" id="A0A0C2W4F6"/>
<organism evidence="1 2">
    <name type="scientific">Jeotgalibacillus alimentarius</name>
    <dbReference type="NCBI Taxonomy" id="135826"/>
    <lineage>
        <taxon>Bacteria</taxon>
        <taxon>Bacillati</taxon>
        <taxon>Bacillota</taxon>
        <taxon>Bacilli</taxon>
        <taxon>Bacillales</taxon>
        <taxon>Caryophanaceae</taxon>
        <taxon>Jeotgalibacillus</taxon>
    </lineage>
</organism>
<sequence length="239" mass="26758">MSGKQKGLIVFVLIIILAAIVFVNQRMSAPDGFLSEEEVLSALSLTGPEKEIQDILQIDEQTYFVPFIANENTYGSSVFKWIGGEWEKSGEAESTGPLLVKGDARPYIVWHVDPEDDVTEWALYFIRTRNYSVSHLDNGNEQSFYSPHIQLSELIETGENNYGYAPVPVVMQKLSDVMQNTPEASEYMSLIMKLPLQWQALNGQGEVTDLEKTRGNGGGGSYNGEYVFILPGLYEEELE</sequence>
<keyword evidence="2" id="KW-1185">Reference proteome</keyword>
<comment type="caution">
    <text evidence="1">The sequence shown here is derived from an EMBL/GenBank/DDBJ whole genome shotgun (WGS) entry which is preliminary data.</text>
</comment>
<accession>A0A0C2W4F6</accession>
<proteinExistence type="predicted"/>
<protein>
    <submittedName>
        <fullName evidence="1">Uncharacterized protein</fullName>
    </submittedName>
</protein>
<evidence type="ECO:0000313" key="1">
    <source>
        <dbReference type="EMBL" id="KIL51486.1"/>
    </source>
</evidence>
<reference evidence="1 2" key="1">
    <citation type="submission" date="2015-01" db="EMBL/GenBank/DDBJ databases">
        <title>Genome sequence of Jeotgalibacillus alimentarius.</title>
        <authorList>
            <person name="Goh K.M."/>
            <person name="Chan K.-G."/>
            <person name="Yaakop A.S."/>
            <person name="Ee R."/>
            <person name="Gan H.M."/>
            <person name="Chan C.S."/>
        </authorList>
    </citation>
    <scope>NUCLEOTIDE SEQUENCE [LARGE SCALE GENOMIC DNA]</scope>
    <source>
        <strain evidence="1 2">YKJ-13</strain>
    </source>
</reference>
<dbReference type="PATRIC" id="fig|135826.4.peg.993"/>
<dbReference type="OrthoDB" id="2452975at2"/>
<evidence type="ECO:0000313" key="2">
    <source>
        <dbReference type="Proteomes" id="UP000031950"/>
    </source>
</evidence>
<dbReference type="STRING" id="135826.KP77_09980"/>
<name>A0A0C2W4F6_9BACL</name>
<gene>
    <name evidence="1" type="ORF">KP77_09980</name>
</gene>
<dbReference type="EMBL" id="JXRQ01000015">
    <property type="protein sequence ID" value="KIL51486.1"/>
    <property type="molecule type" value="Genomic_DNA"/>
</dbReference>